<dbReference type="InterPro" id="IPR000835">
    <property type="entry name" value="HTH_MarR-typ"/>
</dbReference>
<dbReference type="GO" id="GO:0003700">
    <property type="term" value="F:DNA-binding transcription factor activity"/>
    <property type="evidence" value="ECO:0007669"/>
    <property type="project" value="InterPro"/>
</dbReference>
<dbReference type="EMBL" id="JMQA01000012">
    <property type="protein sequence ID" value="KFN11332.1"/>
    <property type="molecule type" value="Genomic_DNA"/>
</dbReference>
<dbReference type="SUPFAM" id="SSF46785">
    <property type="entry name" value="Winged helix' DNA-binding domain"/>
    <property type="match status" value="1"/>
</dbReference>
<dbReference type="PROSITE" id="PS01117">
    <property type="entry name" value="HTH_MARR_1"/>
    <property type="match status" value="1"/>
</dbReference>
<dbReference type="OrthoDB" id="5358347at2"/>
<proteinExistence type="predicted"/>
<protein>
    <submittedName>
        <fullName evidence="5">MarR family protein</fullName>
    </submittedName>
</protein>
<evidence type="ECO:0000256" key="3">
    <source>
        <dbReference type="ARBA" id="ARBA00023163"/>
    </source>
</evidence>
<evidence type="ECO:0000313" key="5">
    <source>
        <dbReference type="EMBL" id="KFN11332.1"/>
    </source>
</evidence>
<evidence type="ECO:0000259" key="4">
    <source>
        <dbReference type="PROSITE" id="PS50995"/>
    </source>
</evidence>
<accession>A0A090ZL20</accession>
<organism evidence="5 6">
    <name type="scientific">Paenibacillus macerans</name>
    <name type="common">Bacillus macerans</name>
    <dbReference type="NCBI Taxonomy" id="44252"/>
    <lineage>
        <taxon>Bacteria</taxon>
        <taxon>Bacillati</taxon>
        <taxon>Bacillota</taxon>
        <taxon>Bacilli</taxon>
        <taxon>Bacillales</taxon>
        <taxon>Paenibacillaceae</taxon>
        <taxon>Paenibacillus</taxon>
    </lineage>
</organism>
<evidence type="ECO:0000313" key="6">
    <source>
        <dbReference type="Proteomes" id="UP000029278"/>
    </source>
</evidence>
<reference evidence="5 6" key="1">
    <citation type="submission" date="2014-04" db="EMBL/GenBank/DDBJ databases">
        <authorList>
            <person name="Bishop-Lilly K.A."/>
            <person name="Broomall S.M."/>
            <person name="Chain P.S."/>
            <person name="Chertkov O."/>
            <person name="Coyne S.R."/>
            <person name="Daligault H.E."/>
            <person name="Davenport K.W."/>
            <person name="Erkkila T."/>
            <person name="Frey K.G."/>
            <person name="Gibbons H.S."/>
            <person name="Gu W."/>
            <person name="Jaissle J."/>
            <person name="Johnson S.L."/>
            <person name="Koroleva G.I."/>
            <person name="Ladner J.T."/>
            <person name="Lo C.-C."/>
            <person name="Minogue T.D."/>
            <person name="Munk C."/>
            <person name="Palacios G.F."/>
            <person name="Redden C.L."/>
            <person name="Rosenzweig C.N."/>
            <person name="Scholz M.B."/>
            <person name="Teshima H."/>
            <person name="Xu Y."/>
        </authorList>
    </citation>
    <scope>NUCLEOTIDE SEQUENCE [LARGE SCALE GENOMIC DNA]</scope>
    <source>
        <strain evidence="5 6">8244</strain>
    </source>
</reference>
<sequence>MEFPNHFKGHLYEQYIKMLHLNELYTEHEIDLFRQQAKEHQIDMLSNNITSVHVIDCIGDYEPINHTGIVKKMDLSKASITNICSKLLETDFIMKSQLNNNRKEIYFSLTDKGRRVYHLHKKLHQEKEEGFYRFIESYSETELQTIGKFMSDLLARAEQLYGREVRENDDLKD</sequence>
<dbReference type="InterPro" id="IPR052067">
    <property type="entry name" value="Metal_resp_HTH_trans_reg"/>
</dbReference>
<keyword evidence="6" id="KW-1185">Reference proteome</keyword>
<dbReference type="AlphaFoldDB" id="A0A090ZL20"/>
<dbReference type="InterPro" id="IPR023187">
    <property type="entry name" value="Tscrpt_reg_MarR-type_CS"/>
</dbReference>
<dbReference type="Pfam" id="PF01047">
    <property type="entry name" value="MarR"/>
    <property type="match status" value="1"/>
</dbReference>
<keyword evidence="2" id="KW-0238">DNA-binding</keyword>
<dbReference type="Proteomes" id="UP000029278">
    <property type="component" value="Unassembled WGS sequence"/>
</dbReference>
<evidence type="ECO:0000256" key="2">
    <source>
        <dbReference type="ARBA" id="ARBA00023125"/>
    </source>
</evidence>
<name>A0A090ZL20_PAEMA</name>
<dbReference type="PATRIC" id="fig|44252.3.peg.681"/>
<dbReference type="PANTHER" id="PTHR35790">
    <property type="entry name" value="HTH-TYPE TRANSCRIPTIONAL REGULATOR PCHR"/>
    <property type="match status" value="1"/>
</dbReference>
<dbReference type="PROSITE" id="PS50995">
    <property type="entry name" value="HTH_MARR_2"/>
    <property type="match status" value="1"/>
</dbReference>
<dbReference type="Gene3D" id="1.10.10.10">
    <property type="entry name" value="Winged helix-like DNA-binding domain superfamily/Winged helix DNA-binding domain"/>
    <property type="match status" value="1"/>
</dbReference>
<keyword evidence="3" id="KW-0804">Transcription</keyword>
<gene>
    <name evidence="5" type="ORF">DJ90_2335</name>
</gene>
<dbReference type="InterPro" id="IPR036390">
    <property type="entry name" value="WH_DNA-bd_sf"/>
</dbReference>
<dbReference type="InterPro" id="IPR036388">
    <property type="entry name" value="WH-like_DNA-bd_sf"/>
</dbReference>
<dbReference type="RefSeq" id="WP_036620538.1">
    <property type="nucleotide sequence ID" value="NZ_JAKOBR010000042.1"/>
</dbReference>
<dbReference type="PANTHER" id="PTHR35790:SF4">
    <property type="entry name" value="HTH-TYPE TRANSCRIPTIONAL REGULATOR PCHR"/>
    <property type="match status" value="1"/>
</dbReference>
<comment type="caution">
    <text evidence="5">The sequence shown here is derived from an EMBL/GenBank/DDBJ whole genome shotgun (WGS) entry which is preliminary data.</text>
</comment>
<evidence type="ECO:0000256" key="1">
    <source>
        <dbReference type="ARBA" id="ARBA00023015"/>
    </source>
</evidence>
<feature type="domain" description="HTH marR-type" evidence="4">
    <location>
        <begin position="1"/>
        <end position="155"/>
    </location>
</feature>
<dbReference type="SMART" id="SM00347">
    <property type="entry name" value="HTH_MARR"/>
    <property type="match status" value="1"/>
</dbReference>
<dbReference type="STRING" id="44252.DJ90_2335"/>
<dbReference type="HOGENOM" id="CLU_083287_11_2_9"/>
<dbReference type="GO" id="GO:0003677">
    <property type="term" value="F:DNA binding"/>
    <property type="evidence" value="ECO:0007669"/>
    <property type="project" value="UniProtKB-KW"/>
</dbReference>
<dbReference type="GeneID" id="77011979"/>
<keyword evidence="1" id="KW-0805">Transcription regulation</keyword>